<comment type="similarity">
    <text evidence="1">Belongs to the AB hydrolase superfamily. AB hydrolase 2 family.</text>
</comment>
<dbReference type="OMA" id="NCRWVFP"/>
<dbReference type="eggNOG" id="KOG2112">
    <property type="taxonomic scope" value="Eukaryota"/>
</dbReference>
<dbReference type="Proteomes" id="UP000002669">
    <property type="component" value="Unassembled WGS sequence"/>
</dbReference>
<dbReference type="GeneID" id="10031600"/>
<gene>
    <name evidence="3" type="ORF">MGYG_00370</name>
</gene>
<dbReference type="SUPFAM" id="SSF53474">
    <property type="entry name" value="alpha/beta-Hydrolases"/>
    <property type="match status" value="1"/>
</dbReference>
<name>E5QZ99_ARTGP</name>
<protein>
    <submittedName>
        <fullName evidence="3">Phospholipase/carboxylesterase</fullName>
    </submittedName>
</protein>
<dbReference type="GO" id="GO:0052689">
    <property type="term" value="F:carboxylic ester hydrolase activity"/>
    <property type="evidence" value="ECO:0007669"/>
    <property type="project" value="TreeGrafter"/>
</dbReference>
<dbReference type="EMBL" id="DS989822">
    <property type="protein sequence ID" value="EFQ97331.1"/>
    <property type="molecule type" value="Genomic_DNA"/>
</dbReference>
<accession>E5QZ99</accession>
<dbReference type="HOGENOM" id="CLU_049413_2_2_1"/>
<dbReference type="InterPro" id="IPR003140">
    <property type="entry name" value="PLipase/COase/thioEstase"/>
</dbReference>
<proteinExistence type="inferred from homology"/>
<dbReference type="GO" id="GO:0008474">
    <property type="term" value="F:palmitoyl-(protein) hydrolase activity"/>
    <property type="evidence" value="ECO:0007669"/>
    <property type="project" value="TreeGrafter"/>
</dbReference>
<sequence length="266" mass="29816">MAFPGLHIIEPKSVHTHTILLLHPRSSNGPEFAEELFSSKTSQNKTLTEHFPNYRWVFPTSRDRWCSAFDKDVTAWFDQYSLSNTSEKQDLQIDGLKESMLYVLEVLSQEIDLLGGRSEKVVLGGMSLGMATALWSFLCSPGRCKGRIGAFIGMCGWLPFASEIHDLPSPKEMIPKFLLDTIRCEEEARGSIVETKTMLSTPVLLLHGTDDVLVNVELGRGVQRSLLKLGMKVEWKDYVGAPKDGHWLKEPEGFDSVVQFLETALA</sequence>
<dbReference type="InterPro" id="IPR029058">
    <property type="entry name" value="AB_hydrolase_fold"/>
</dbReference>
<reference evidence="4" key="1">
    <citation type="journal article" date="2012" name="MBio">
        <title>Comparative genome analysis of Trichophyton rubrum and related dermatophytes reveals candidate genes involved in infection.</title>
        <authorList>
            <person name="Martinez D.A."/>
            <person name="Oliver B.G."/>
            <person name="Graeser Y."/>
            <person name="Goldberg J.M."/>
            <person name="Li W."/>
            <person name="Martinez-Rossi N.M."/>
            <person name="Monod M."/>
            <person name="Shelest E."/>
            <person name="Barton R.C."/>
            <person name="Birch E."/>
            <person name="Brakhage A.A."/>
            <person name="Chen Z."/>
            <person name="Gurr S.J."/>
            <person name="Heiman D."/>
            <person name="Heitman J."/>
            <person name="Kosti I."/>
            <person name="Rossi A."/>
            <person name="Saif S."/>
            <person name="Samalova M."/>
            <person name="Saunders C.W."/>
            <person name="Shea T."/>
            <person name="Summerbell R.C."/>
            <person name="Xu J."/>
            <person name="Young S."/>
            <person name="Zeng Q."/>
            <person name="Birren B.W."/>
            <person name="Cuomo C.A."/>
            <person name="White T.C."/>
        </authorList>
    </citation>
    <scope>NUCLEOTIDE SEQUENCE [LARGE SCALE GENOMIC DNA]</scope>
    <source>
        <strain evidence="4">ATCC MYA-4604 / CBS 118893</strain>
    </source>
</reference>
<evidence type="ECO:0000313" key="4">
    <source>
        <dbReference type="Proteomes" id="UP000002669"/>
    </source>
</evidence>
<dbReference type="InterPro" id="IPR050565">
    <property type="entry name" value="LYPA1-2/EST-like"/>
</dbReference>
<dbReference type="OrthoDB" id="2418081at2759"/>
<dbReference type="AlphaFoldDB" id="E5QZ99"/>
<dbReference type="InParanoid" id="E5QZ99"/>
<feature type="domain" description="Phospholipase/carboxylesterase/thioesterase" evidence="2">
    <location>
        <begin position="7"/>
        <end position="166"/>
    </location>
</feature>
<evidence type="ECO:0000313" key="3">
    <source>
        <dbReference type="EMBL" id="EFQ97331.1"/>
    </source>
</evidence>
<dbReference type="GO" id="GO:0005737">
    <property type="term" value="C:cytoplasm"/>
    <property type="evidence" value="ECO:0007669"/>
    <property type="project" value="TreeGrafter"/>
</dbReference>
<organism evidence="4">
    <name type="scientific">Arthroderma gypseum (strain ATCC MYA-4604 / CBS 118893)</name>
    <name type="common">Microsporum gypseum</name>
    <dbReference type="NCBI Taxonomy" id="535722"/>
    <lineage>
        <taxon>Eukaryota</taxon>
        <taxon>Fungi</taxon>
        <taxon>Dikarya</taxon>
        <taxon>Ascomycota</taxon>
        <taxon>Pezizomycotina</taxon>
        <taxon>Eurotiomycetes</taxon>
        <taxon>Eurotiomycetidae</taxon>
        <taxon>Onygenales</taxon>
        <taxon>Arthrodermataceae</taxon>
        <taxon>Nannizzia</taxon>
    </lineage>
</organism>
<keyword evidence="4" id="KW-1185">Reference proteome</keyword>
<dbReference type="Pfam" id="PF02230">
    <property type="entry name" value="Abhydrolase_2"/>
    <property type="match status" value="1"/>
</dbReference>
<dbReference type="STRING" id="535722.E5QZ99"/>
<dbReference type="PANTHER" id="PTHR10655:SF63">
    <property type="entry name" value="PHOSPHOLIPASE_CARBOXYLESTERASE_THIOESTERASE DOMAIN-CONTAINING PROTEIN"/>
    <property type="match status" value="1"/>
</dbReference>
<dbReference type="RefSeq" id="XP_003176283.1">
    <property type="nucleotide sequence ID" value="XM_003176235.1"/>
</dbReference>
<evidence type="ECO:0000259" key="2">
    <source>
        <dbReference type="Pfam" id="PF02230"/>
    </source>
</evidence>
<evidence type="ECO:0000256" key="1">
    <source>
        <dbReference type="ARBA" id="ARBA00006499"/>
    </source>
</evidence>
<dbReference type="VEuPathDB" id="FungiDB:MGYG_00370"/>
<dbReference type="Gene3D" id="3.40.50.1820">
    <property type="entry name" value="alpha/beta hydrolase"/>
    <property type="match status" value="1"/>
</dbReference>
<dbReference type="PANTHER" id="PTHR10655">
    <property type="entry name" value="LYSOPHOSPHOLIPASE-RELATED"/>
    <property type="match status" value="1"/>
</dbReference>